<dbReference type="RefSeq" id="WP_067582561.1">
    <property type="nucleotide sequence ID" value="NZ_JAAGNC010000056.1"/>
</dbReference>
<feature type="transmembrane region" description="Helical" evidence="1">
    <location>
        <begin position="70"/>
        <end position="88"/>
    </location>
</feature>
<dbReference type="EMBL" id="JAAGNC010000169">
    <property type="protein sequence ID" value="NEC60134.1"/>
    <property type="molecule type" value="Genomic_DNA"/>
</dbReference>
<protein>
    <recommendedName>
        <fullName evidence="5">Integral membrane protein</fullName>
    </recommendedName>
</protein>
<evidence type="ECO:0008006" key="5">
    <source>
        <dbReference type="Google" id="ProtNLM"/>
    </source>
</evidence>
<feature type="transmembrane region" description="Helical" evidence="1">
    <location>
        <begin position="45"/>
        <end position="64"/>
    </location>
</feature>
<gene>
    <name evidence="2" type="ORF">G3I59_07605</name>
    <name evidence="3" type="ORF">G3I59_32255</name>
</gene>
<proteinExistence type="predicted"/>
<keyword evidence="4" id="KW-1185">Reference proteome</keyword>
<dbReference type="EMBL" id="JAAGNC010000056">
    <property type="protein sequence ID" value="NEC55465.1"/>
    <property type="molecule type" value="Genomic_DNA"/>
</dbReference>
<evidence type="ECO:0000313" key="3">
    <source>
        <dbReference type="EMBL" id="NEC60134.1"/>
    </source>
</evidence>
<name>A0ABX0BRK9_9PSEU</name>
<sequence>MTHHNQSAAAKPVRAVTFVDGPDSVLLNPHLPPSRWRAERVRAALHPRAVIGVLGGITLTAVAVTSDLGTALVCAGVLAAGMGVIIGWERAAGMLTEHDHDAASPCRLERRRGEFFFRSRDFTGLGATDTAVRVLIAGVDELHRSPVRAWIDPAVPREMHRIVWQTLQFLDRTRAARSLADELTADPESAVGELGAAARAAVTEIEDVLNEVVLRMHGCLVLTRAWEAKLRRAELAAGTEEALTALPEHCEARRLLQAAEALTQNMFACITAARDVVDAGGFPWEQPVESWPQPGCRAAASTPAAVPMSALPRRA</sequence>
<comment type="caution">
    <text evidence="2">The sequence shown here is derived from an EMBL/GenBank/DDBJ whole genome shotgun (WGS) entry which is preliminary data.</text>
</comment>
<evidence type="ECO:0000313" key="2">
    <source>
        <dbReference type="EMBL" id="NEC55465.1"/>
    </source>
</evidence>
<evidence type="ECO:0000256" key="1">
    <source>
        <dbReference type="SAM" id="Phobius"/>
    </source>
</evidence>
<dbReference type="Proteomes" id="UP000470404">
    <property type="component" value="Unassembled WGS sequence"/>
</dbReference>
<keyword evidence="1" id="KW-1133">Transmembrane helix</keyword>
<keyword evidence="1" id="KW-0812">Transmembrane</keyword>
<accession>A0ABX0BRK9</accession>
<evidence type="ECO:0000313" key="4">
    <source>
        <dbReference type="Proteomes" id="UP000470404"/>
    </source>
</evidence>
<organism evidence="2 4">
    <name type="scientific">Amycolatopsis rubida</name>
    <dbReference type="NCBI Taxonomy" id="112413"/>
    <lineage>
        <taxon>Bacteria</taxon>
        <taxon>Bacillati</taxon>
        <taxon>Actinomycetota</taxon>
        <taxon>Actinomycetes</taxon>
        <taxon>Pseudonocardiales</taxon>
        <taxon>Pseudonocardiaceae</taxon>
        <taxon>Amycolatopsis</taxon>
    </lineage>
</organism>
<keyword evidence="1" id="KW-0472">Membrane</keyword>
<reference evidence="2 4" key="1">
    <citation type="submission" date="2020-01" db="EMBL/GenBank/DDBJ databases">
        <title>Insect and environment-associated Actinomycetes.</title>
        <authorList>
            <person name="Currrie C."/>
            <person name="Chevrette M."/>
            <person name="Carlson C."/>
            <person name="Stubbendieck R."/>
            <person name="Wendt-Pienkowski E."/>
        </authorList>
    </citation>
    <scope>NUCLEOTIDE SEQUENCE [LARGE SCALE GENOMIC DNA]</scope>
    <source>
        <strain evidence="2 4">SID8386</strain>
    </source>
</reference>